<name>A0A3M6TUZ9_POCDA</name>
<feature type="chain" id="PRO_5017986958" description="Amine oxidase" evidence="5">
    <location>
        <begin position="24"/>
        <end position="581"/>
    </location>
</feature>
<evidence type="ECO:0000259" key="6">
    <source>
        <dbReference type="Pfam" id="PF01593"/>
    </source>
</evidence>
<keyword evidence="4" id="KW-0274">FAD</keyword>
<dbReference type="OrthoDB" id="6021355at2759"/>
<dbReference type="InterPro" id="IPR002937">
    <property type="entry name" value="Amino_oxidase"/>
</dbReference>
<keyword evidence="8" id="KW-1185">Reference proteome</keyword>
<sequence length="581" mass="66727">MKNNWKLFLSCALILVILQPLFGLPALKRKRQKYKVLILGAGSAGITAAKTLYDRGIRNFLVLEAQDYIGGRMKSVHFAGMKIEEGANWIHYVEEKDNPLNRLNKKYNLTGHLSNYSDFCMRDDFGNDITNLKTFHLWEKVRDELFAEGEKRDESDSPPRDMPASVYLKMRGWRSDSPVKRTFSWFDIDFEYGGDETVTSLNNMGFPGEDFFITDQRGYWTLFSDFYMRFREKILLNKPVTKIYYSDNSVTATTADGDEFIADYALSTFSSGVLGSGLVEFDPPFPKWKLEVIYRFRPVYFTKIFLKFPRDFWDDHEWIMHAGKKKGEFPTFYDLDRPGFFPGTGVLFTSVTGDESLRIEAQDNSKTMIEVMATLRKIYGENIPNATDIHVSKWSQNPYVRAAWTDPVVGTSWGHYENMAGRLGNLFFAGESTSSEWMGFVQGGYFTGQAKAKEIISCLKGKKCKPYRKAKKYVKAFSLEEWWEKVDGFMLLAVLNSCRRNSGVFCSGWRRMIKSFGAKMQASKAYELTRAVEHDTTATYHPPKEVCTGKNAIHDSRRIYIAKPIQRASLKFSGRVRALKA</sequence>
<keyword evidence="4" id="KW-0285">Flavoprotein</keyword>
<keyword evidence="2 4" id="KW-0560">Oxidoreductase</keyword>
<dbReference type="PRINTS" id="PR00757">
    <property type="entry name" value="AMINEOXDASEF"/>
</dbReference>
<dbReference type="GO" id="GO:0006598">
    <property type="term" value="P:polyamine catabolic process"/>
    <property type="evidence" value="ECO:0007669"/>
    <property type="project" value="TreeGrafter"/>
</dbReference>
<feature type="non-terminal residue" evidence="7">
    <location>
        <position position="581"/>
    </location>
</feature>
<dbReference type="Gene3D" id="3.50.50.60">
    <property type="entry name" value="FAD/NAD(P)-binding domain"/>
    <property type="match status" value="1"/>
</dbReference>
<dbReference type="GO" id="GO:0008131">
    <property type="term" value="F:primary methylamine oxidase activity"/>
    <property type="evidence" value="ECO:0007669"/>
    <property type="project" value="UniProtKB-ARBA"/>
</dbReference>
<dbReference type="PANTHER" id="PTHR10742:SF313">
    <property type="entry name" value="AMINE OXIDASE"/>
    <property type="match status" value="1"/>
</dbReference>
<reference evidence="7 8" key="1">
    <citation type="journal article" date="2018" name="Sci. Rep.">
        <title>Comparative analysis of the Pocillopora damicornis genome highlights role of immune system in coral evolution.</title>
        <authorList>
            <person name="Cunning R."/>
            <person name="Bay R.A."/>
            <person name="Gillette P."/>
            <person name="Baker A.C."/>
            <person name="Traylor-Knowles N."/>
        </authorList>
    </citation>
    <scope>NUCLEOTIDE SEQUENCE [LARGE SCALE GENOMIC DNA]</scope>
    <source>
        <strain evidence="7">RSMAS</strain>
        <tissue evidence="7">Whole animal</tissue>
    </source>
</reference>
<evidence type="ECO:0000313" key="8">
    <source>
        <dbReference type="Proteomes" id="UP000275408"/>
    </source>
</evidence>
<feature type="domain" description="Amine oxidase" evidence="6">
    <location>
        <begin position="44"/>
        <end position="456"/>
    </location>
</feature>
<evidence type="ECO:0000256" key="4">
    <source>
        <dbReference type="RuleBase" id="RU362067"/>
    </source>
</evidence>
<dbReference type="SUPFAM" id="SSF54373">
    <property type="entry name" value="FAD-linked reductases, C-terminal domain"/>
    <property type="match status" value="1"/>
</dbReference>
<evidence type="ECO:0000256" key="1">
    <source>
        <dbReference type="ARBA" id="ARBA00001974"/>
    </source>
</evidence>
<dbReference type="Gene3D" id="3.90.660.10">
    <property type="match status" value="1"/>
</dbReference>
<proteinExistence type="inferred from homology"/>
<dbReference type="Proteomes" id="UP000275408">
    <property type="component" value="Unassembled WGS sequence"/>
</dbReference>
<gene>
    <name evidence="7" type="ORF">pdam_00000783</name>
</gene>
<evidence type="ECO:0000256" key="3">
    <source>
        <dbReference type="PIRSR" id="PIRSR601613-1"/>
    </source>
</evidence>
<accession>A0A3M6TUZ9</accession>
<protein>
    <recommendedName>
        <fullName evidence="4">Amine oxidase</fullName>
        <ecNumber evidence="4">1.4.3.-</ecNumber>
    </recommendedName>
</protein>
<keyword evidence="5" id="KW-0732">Signal</keyword>
<comment type="cofactor">
    <cofactor evidence="1 4">
        <name>FAD</name>
        <dbReference type="ChEBI" id="CHEBI:57692"/>
    </cofactor>
</comment>
<dbReference type="InterPro" id="IPR001613">
    <property type="entry name" value="Flavin_amine_oxidase"/>
</dbReference>
<organism evidence="7 8">
    <name type="scientific">Pocillopora damicornis</name>
    <name type="common">Cauliflower coral</name>
    <name type="synonym">Millepora damicornis</name>
    <dbReference type="NCBI Taxonomy" id="46731"/>
    <lineage>
        <taxon>Eukaryota</taxon>
        <taxon>Metazoa</taxon>
        <taxon>Cnidaria</taxon>
        <taxon>Anthozoa</taxon>
        <taxon>Hexacorallia</taxon>
        <taxon>Scleractinia</taxon>
        <taxon>Astrocoeniina</taxon>
        <taxon>Pocilloporidae</taxon>
        <taxon>Pocillopora</taxon>
    </lineage>
</organism>
<evidence type="ECO:0000256" key="5">
    <source>
        <dbReference type="SAM" id="SignalP"/>
    </source>
</evidence>
<evidence type="ECO:0000256" key="2">
    <source>
        <dbReference type="ARBA" id="ARBA00023002"/>
    </source>
</evidence>
<dbReference type="STRING" id="46731.A0A3M6TUZ9"/>
<feature type="signal peptide" evidence="5">
    <location>
        <begin position="1"/>
        <end position="23"/>
    </location>
</feature>
<dbReference type="InterPro" id="IPR036188">
    <property type="entry name" value="FAD/NAD-bd_sf"/>
</dbReference>
<dbReference type="Pfam" id="PF01593">
    <property type="entry name" value="Amino_oxidase"/>
    <property type="match status" value="1"/>
</dbReference>
<dbReference type="PANTHER" id="PTHR10742">
    <property type="entry name" value="FLAVIN MONOAMINE OXIDASE"/>
    <property type="match status" value="1"/>
</dbReference>
<feature type="binding site" evidence="3">
    <location>
        <begin position="64"/>
        <end position="65"/>
    </location>
    <ligand>
        <name>FAD</name>
        <dbReference type="ChEBI" id="CHEBI:57692"/>
    </ligand>
</feature>
<dbReference type="EMBL" id="RCHS01002836">
    <property type="protein sequence ID" value="RMX45233.1"/>
    <property type="molecule type" value="Genomic_DNA"/>
</dbReference>
<dbReference type="EC" id="1.4.3.-" evidence="4"/>
<comment type="caution">
    <text evidence="7">The sequence shown here is derived from an EMBL/GenBank/DDBJ whole genome shotgun (WGS) entry which is preliminary data.</text>
</comment>
<dbReference type="AlphaFoldDB" id="A0A3M6TUZ9"/>
<evidence type="ECO:0000313" key="7">
    <source>
        <dbReference type="EMBL" id="RMX45233.1"/>
    </source>
</evidence>
<dbReference type="SUPFAM" id="SSF51905">
    <property type="entry name" value="FAD/NAD(P)-binding domain"/>
    <property type="match status" value="1"/>
</dbReference>
<feature type="binding site" evidence="3">
    <location>
        <position position="240"/>
    </location>
    <ligand>
        <name>FAD</name>
        <dbReference type="ChEBI" id="CHEBI:57692"/>
    </ligand>
</feature>
<dbReference type="InterPro" id="IPR050281">
    <property type="entry name" value="Flavin_monoamine_oxidase"/>
</dbReference>
<comment type="similarity">
    <text evidence="4">Belongs to the flavin monoamine oxidase family.</text>
</comment>